<gene>
    <name evidence="2" type="ORF">IWX46DRAFT_586600</name>
</gene>
<evidence type="ECO:0000256" key="1">
    <source>
        <dbReference type="SAM" id="MobiDB-lite"/>
    </source>
</evidence>
<dbReference type="Gene3D" id="3.40.50.150">
    <property type="entry name" value="Vaccinia Virus protein VP39"/>
    <property type="match status" value="1"/>
</dbReference>
<reference evidence="2 3" key="1">
    <citation type="submission" date="2024-04" db="EMBL/GenBank/DDBJ databases">
        <title>Phyllosticta paracitricarpa is synonymous to the EU quarantine fungus P. citricarpa based on phylogenomic analyses.</title>
        <authorList>
            <consortium name="Lawrence Berkeley National Laboratory"/>
            <person name="Van Ingen-Buijs V.A."/>
            <person name="Van Westerhoven A.C."/>
            <person name="Haridas S."/>
            <person name="Skiadas P."/>
            <person name="Martin F."/>
            <person name="Groenewald J.Z."/>
            <person name="Crous P.W."/>
            <person name="Seidl M.F."/>
        </authorList>
    </citation>
    <scope>NUCLEOTIDE SEQUENCE [LARGE SCALE GENOMIC DNA]</scope>
    <source>
        <strain evidence="2 3">CBS 122670</strain>
    </source>
</reference>
<dbReference type="PANTHER" id="PTHR14614">
    <property type="entry name" value="HEPATOCELLULAR CARCINOMA-ASSOCIATED ANTIGEN"/>
    <property type="match status" value="1"/>
</dbReference>
<dbReference type="GO" id="GO:0008168">
    <property type="term" value="F:methyltransferase activity"/>
    <property type="evidence" value="ECO:0007669"/>
    <property type="project" value="UniProtKB-KW"/>
</dbReference>
<dbReference type="Proteomes" id="UP001365128">
    <property type="component" value="Unassembled WGS sequence"/>
</dbReference>
<dbReference type="PANTHER" id="PTHR14614:SF130">
    <property type="entry name" value="PROTEIN-LYSINE N-METHYLTRANSFERASE EEF2KMT"/>
    <property type="match status" value="1"/>
</dbReference>
<dbReference type="CDD" id="cd02440">
    <property type="entry name" value="AdoMet_MTases"/>
    <property type="match status" value="1"/>
</dbReference>
<evidence type="ECO:0000313" key="2">
    <source>
        <dbReference type="EMBL" id="KAK7556888.1"/>
    </source>
</evidence>
<keyword evidence="2" id="KW-0489">Methyltransferase</keyword>
<dbReference type="InterPro" id="IPR019410">
    <property type="entry name" value="Methyltransf_16"/>
</dbReference>
<feature type="region of interest" description="Disordered" evidence="1">
    <location>
        <begin position="1"/>
        <end position="31"/>
    </location>
</feature>
<keyword evidence="2" id="KW-0808">Transferase</keyword>
<dbReference type="EMBL" id="JBBPDW010000001">
    <property type="protein sequence ID" value="KAK7556888.1"/>
    <property type="molecule type" value="Genomic_DNA"/>
</dbReference>
<organism evidence="2 3">
    <name type="scientific">Phyllosticta citricarpa</name>
    <dbReference type="NCBI Taxonomy" id="55181"/>
    <lineage>
        <taxon>Eukaryota</taxon>
        <taxon>Fungi</taxon>
        <taxon>Dikarya</taxon>
        <taxon>Ascomycota</taxon>
        <taxon>Pezizomycotina</taxon>
        <taxon>Dothideomycetes</taxon>
        <taxon>Dothideomycetes incertae sedis</taxon>
        <taxon>Botryosphaeriales</taxon>
        <taxon>Phyllostictaceae</taxon>
        <taxon>Phyllosticta</taxon>
    </lineage>
</organism>
<feature type="compositionally biased region" description="Basic and acidic residues" evidence="1">
    <location>
        <begin position="16"/>
        <end position="31"/>
    </location>
</feature>
<dbReference type="GO" id="GO:0032259">
    <property type="term" value="P:methylation"/>
    <property type="evidence" value="ECO:0007669"/>
    <property type="project" value="UniProtKB-KW"/>
</dbReference>
<sequence length="407" mass="45650">MSKRKGQSRWISQRGARSDHPLGPTRRGEHHLASRLQRRIFKTPLYTSFKRPSSQGGVDMSLLTDEEQQLQIFCRQYLQLVDADALTWPSSELLKKPNVQQWLFEHMFDLDSNRFLPPERYQARVLKKLMTRIEEAIEDPEEDEISDNLMSALSLLLSSNLPSESASAQAKSYVTYDFGQERTVTLLESRSIISSSGTTGLRTWEAALHLGAYLSTETGSQWIRGKRILELGAGTGLLSIFCAKHVDASRATITDGDEGVVDSIKTNVFLNELDTAANTESIVLRWGRSCALRDSLYYDEGQQNEYDVVLGADVTYDKTVIPALVATLADLLQRQPSLDILIAATIRNEETFEAFSVVCRRNGLDHQEVQFAPPLAKRQRGPFYATTTPIRIVKISKVGDSDPFSLS</sequence>
<protein>
    <submittedName>
        <fullName evidence="2">Methyltransferase-domain-containing protein</fullName>
    </submittedName>
</protein>
<keyword evidence="3" id="KW-1185">Reference proteome</keyword>
<accession>A0ABR1MR24</accession>
<dbReference type="InterPro" id="IPR029063">
    <property type="entry name" value="SAM-dependent_MTases_sf"/>
</dbReference>
<dbReference type="SUPFAM" id="SSF53335">
    <property type="entry name" value="S-adenosyl-L-methionine-dependent methyltransferases"/>
    <property type="match status" value="1"/>
</dbReference>
<name>A0ABR1MR24_9PEZI</name>
<proteinExistence type="predicted"/>
<comment type="caution">
    <text evidence="2">The sequence shown here is derived from an EMBL/GenBank/DDBJ whole genome shotgun (WGS) entry which is preliminary data.</text>
</comment>
<dbReference type="Pfam" id="PF10294">
    <property type="entry name" value="Methyltransf_16"/>
    <property type="match status" value="1"/>
</dbReference>
<feature type="non-terminal residue" evidence="2">
    <location>
        <position position="1"/>
    </location>
</feature>
<evidence type="ECO:0000313" key="3">
    <source>
        <dbReference type="Proteomes" id="UP001365128"/>
    </source>
</evidence>